<accession>A0ACC0MU93</accession>
<name>A0ACC0MU93_RHOML</name>
<comment type="caution">
    <text evidence="1">The sequence shown here is derived from an EMBL/GenBank/DDBJ whole genome shotgun (WGS) entry which is preliminary data.</text>
</comment>
<evidence type="ECO:0000313" key="2">
    <source>
        <dbReference type="Proteomes" id="UP001062846"/>
    </source>
</evidence>
<dbReference type="Proteomes" id="UP001062846">
    <property type="component" value="Chromosome 8"/>
</dbReference>
<protein>
    <submittedName>
        <fullName evidence="1">Uncharacterized protein</fullName>
    </submittedName>
</protein>
<keyword evidence="2" id="KW-1185">Reference proteome</keyword>
<reference evidence="1" key="1">
    <citation type="submission" date="2022-02" db="EMBL/GenBank/DDBJ databases">
        <title>Plant Genome Project.</title>
        <authorList>
            <person name="Zhang R.-G."/>
        </authorList>
    </citation>
    <scope>NUCLEOTIDE SEQUENCE</scope>
    <source>
        <strain evidence="1">AT1</strain>
    </source>
</reference>
<evidence type="ECO:0000313" key="1">
    <source>
        <dbReference type="EMBL" id="KAI8544485.1"/>
    </source>
</evidence>
<dbReference type="EMBL" id="CM046395">
    <property type="protein sequence ID" value="KAI8544485.1"/>
    <property type="molecule type" value="Genomic_DNA"/>
</dbReference>
<organism evidence="1 2">
    <name type="scientific">Rhododendron molle</name>
    <name type="common">Chinese azalea</name>
    <name type="synonym">Azalea mollis</name>
    <dbReference type="NCBI Taxonomy" id="49168"/>
    <lineage>
        <taxon>Eukaryota</taxon>
        <taxon>Viridiplantae</taxon>
        <taxon>Streptophyta</taxon>
        <taxon>Embryophyta</taxon>
        <taxon>Tracheophyta</taxon>
        <taxon>Spermatophyta</taxon>
        <taxon>Magnoliopsida</taxon>
        <taxon>eudicotyledons</taxon>
        <taxon>Gunneridae</taxon>
        <taxon>Pentapetalae</taxon>
        <taxon>asterids</taxon>
        <taxon>Ericales</taxon>
        <taxon>Ericaceae</taxon>
        <taxon>Ericoideae</taxon>
        <taxon>Rhodoreae</taxon>
        <taxon>Rhododendron</taxon>
    </lineage>
</organism>
<gene>
    <name evidence="1" type="ORF">RHMOL_Rhmol08G0300600</name>
</gene>
<proteinExistence type="predicted"/>
<sequence>MSLYKHAQQSLELKPFIKFMIGEPLYLMWHPHGLPYCTRFGIFSGAGSCLAVPATHLHRLMLYLAERSEIDSVTMPSFY</sequence>